<feature type="region of interest" description="Disordered" evidence="4">
    <location>
        <begin position="1"/>
        <end position="35"/>
    </location>
</feature>
<keyword evidence="3" id="KW-0175">Coiled coil</keyword>
<feature type="region of interest" description="Disordered" evidence="4">
    <location>
        <begin position="388"/>
        <end position="430"/>
    </location>
</feature>
<dbReference type="Proteomes" id="UP000825935">
    <property type="component" value="Chromosome 16"/>
</dbReference>
<dbReference type="Gene3D" id="2.120.10.80">
    <property type="entry name" value="Kelch-type beta propeller"/>
    <property type="match status" value="2"/>
</dbReference>
<evidence type="ECO:0000256" key="3">
    <source>
        <dbReference type="SAM" id="Coils"/>
    </source>
</evidence>
<feature type="coiled-coil region" evidence="3">
    <location>
        <begin position="465"/>
        <end position="569"/>
    </location>
</feature>
<dbReference type="InterPro" id="IPR011043">
    <property type="entry name" value="Gal_Oxase/kelch_b-propeller"/>
</dbReference>
<dbReference type="AlphaFoldDB" id="A0A8T2T380"/>
<evidence type="ECO:0000313" key="6">
    <source>
        <dbReference type="EMBL" id="KAH7388266.1"/>
    </source>
</evidence>
<dbReference type="OMA" id="NMETEVW"/>
<dbReference type="OrthoDB" id="10251809at2759"/>
<keyword evidence="1" id="KW-0880">Kelch repeat</keyword>
<dbReference type="SUPFAM" id="SSF50965">
    <property type="entry name" value="Galactose oxidase, central domain"/>
    <property type="match status" value="1"/>
</dbReference>
<evidence type="ECO:0000256" key="1">
    <source>
        <dbReference type="ARBA" id="ARBA00022441"/>
    </source>
</evidence>
<dbReference type="InterPro" id="IPR015915">
    <property type="entry name" value="Kelch-typ_b-propeller"/>
</dbReference>
<dbReference type="PANTHER" id="PTHR46093:SF4">
    <property type="entry name" value="GALACTOSE OXIDASE_KELCH REPEAT SUPERFAMILY PROTEIN"/>
    <property type="match status" value="1"/>
</dbReference>
<dbReference type="InterPro" id="IPR056819">
    <property type="entry name" value="ACBP4-6_C"/>
</dbReference>
<evidence type="ECO:0000256" key="4">
    <source>
        <dbReference type="SAM" id="MobiDB-lite"/>
    </source>
</evidence>
<evidence type="ECO:0000256" key="2">
    <source>
        <dbReference type="ARBA" id="ARBA00022737"/>
    </source>
</evidence>
<evidence type="ECO:0000259" key="5">
    <source>
        <dbReference type="Pfam" id="PF24922"/>
    </source>
</evidence>
<dbReference type="PANTHER" id="PTHR46093">
    <property type="entry name" value="ACYL-COA-BINDING DOMAIN-CONTAINING PROTEIN 5"/>
    <property type="match status" value="1"/>
</dbReference>
<feature type="compositionally biased region" description="Polar residues" evidence="4">
    <location>
        <begin position="21"/>
        <end position="34"/>
    </location>
</feature>
<keyword evidence="7" id="KW-1185">Reference proteome</keyword>
<proteinExistence type="predicted"/>
<dbReference type="Pfam" id="PF24681">
    <property type="entry name" value="Kelch_KLHDC2_KLHL20_DRC7"/>
    <property type="match status" value="1"/>
</dbReference>
<organism evidence="6 7">
    <name type="scientific">Ceratopteris richardii</name>
    <name type="common">Triangle waterfern</name>
    <dbReference type="NCBI Taxonomy" id="49495"/>
    <lineage>
        <taxon>Eukaryota</taxon>
        <taxon>Viridiplantae</taxon>
        <taxon>Streptophyta</taxon>
        <taxon>Embryophyta</taxon>
        <taxon>Tracheophyta</taxon>
        <taxon>Polypodiopsida</taxon>
        <taxon>Polypodiidae</taxon>
        <taxon>Polypodiales</taxon>
        <taxon>Pteridineae</taxon>
        <taxon>Pteridaceae</taxon>
        <taxon>Parkerioideae</taxon>
        <taxon>Ceratopteris</taxon>
    </lineage>
</organism>
<keyword evidence="2" id="KW-0677">Repeat</keyword>
<dbReference type="Pfam" id="PF01344">
    <property type="entry name" value="Kelch_1"/>
    <property type="match status" value="1"/>
</dbReference>
<dbReference type="Pfam" id="PF24922">
    <property type="entry name" value="ACBP4_C"/>
    <property type="match status" value="1"/>
</dbReference>
<reference evidence="6" key="1">
    <citation type="submission" date="2021-08" db="EMBL/GenBank/DDBJ databases">
        <title>WGS assembly of Ceratopteris richardii.</title>
        <authorList>
            <person name="Marchant D.B."/>
            <person name="Chen G."/>
            <person name="Jenkins J."/>
            <person name="Shu S."/>
            <person name="Leebens-Mack J."/>
            <person name="Grimwood J."/>
            <person name="Schmutz J."/>
            <person name="Soltis P."/>
            <person name="Soltis D."/>
            <person name="Chen Z.-H."/>
        </authorList>
    </citation>
    <scope>NUCLEOTIDE SEQUENCE</scope>
    <source>
        <strain evidence="6">Whitten #5841</strain>
        <tissue evidence="6">Leaf</tissue>
    </source>
</reference>
<accession>A0A8T2T380</accession>
<gene>
    <name evidence="6" type="ORF">KP509_16G066900</name>
</gene>
<dbReference type="InterPro" id="IPR006652">
    <property type="entry name" value="Kelch_1"/>
</dbReference>
<feature type="compositionally biased region" description="Acidic residues" evidence="4">
    <location>
        <begin position="441"/>
        <end position="454"/>
    </location>
</feature>
<sequence>MAGTSSLSSRSGDSKHMEDASSASTPSSGAQENGTFKVDCIGEDHVWTTIQPKGNLPGTRYNHSAAVIGRKMLVVGGDSDRGMLNDVQQLHLGKLTWTGLAAISKSKASQQLPLCRGHSLVSWGQRLLLVTGETDPPMDFVSVWSFDLEKDNWSNVEAKGELPVARIGHSVTRAGSVLILFGGEDSKGRKLNDLHMFDLKSSMWLPLLAMGSVPSPRSKHVAAIYDERLLLVFGGQTKNKSLNDLYALDFEAMEWSRLKARGVVPGPRAGAAGVLFNDNWYIAGGDSNGKRYLETIALDITRMTWSVVARSNINSPSASQGFSLVLAQRKGKTFLVAFGGRRPGIASEVEVLFISEEHIDSRKPDEITVKKPVLGTRLADQVAIHPDVIMPNERLKESGRSPSSEDQVNQSRIESPRDKPSEEAEGDSLINAVPAVISEKDAEEVTVDTGQSDESESKQYSLEVKASYEKKLAAALKRNEALEAQLKAANTSRDDAERSLVTVIKSRQKTEKRLAIALKEIEVLKEKLRVADLGQEESMNLTNIVHTENMRLDHDLAFLKAVLEDTQKELQTTRGVLSSERSRAFQLQVELFELKQTMQSLQSDTSNS</sequence>
<protein>
    <recommendedName>
        <fullName evidence="5">Acyl-CoA-binding domain-containing protein</fullName>
    </recommendedName>
</protein>
<name>A0A8T2T380_CERRI</name>
<feature type="region of interest" description="Disordered" evidence="4">
    <location>
        <begin position="440"/>
        <end position="459"/>
    </location>
</feature>
<comment type="caution">
    <text evidence="6">The sequence shown here is derived from an EMBL/GenBank/DDBJ whole genome shotgun (WGS) entry which is preliminary data.</text>
</comment>
<evidence type="ECO:0000313" key="7">
    <source>
        <dbReference type="Proteomes" id="UP000825935"/>
    </source>
</evidence>
<dbReference type="SUPFAM" id="SSF117281">
    <property type="entry name" value="Kelch motif"/>
    <property type="match status" value="1"/>
</dbReference>
<feature type="compositionally biased region" description="Polar residues" evidence="4">
    <location>
        <begin position="400"/>
        <end position="413"/>
    </location>
</feature>
<feature type="domain" description="Acyl-CoA-binding" evidence="5">
    <location>
        <begin position="544"/>
        <end position="603"/>
    </location>
</feature>
<feature type="compositionally biased region" description="Low complexity" evidence="4">
    <location>
        <begin position="1"/>
        <end position="11"/>
    </location>
</feature>
<dbReference type="EMBL" id="CM035421">
    <property type="protein sequence ID" value="KAH7388266.1"/>
    <property type="molecule type" value="Genomic_DNA"/>
</dbReference>